<dbReference type="AlphaFoldDB" id="A0A8J5US66"/>
<proteinExistence type="predicted"/>
<reference evidence="2 3" key="1">
    <citation type="journal article" date="2021" name="DNA Res.">
        <title>Genome analysis of Candida subhashii reveals its hybrid nature and dual mitochondrial genome conformations.</title>
        <authorList>
            <person name="Mixao V."/>
            <person name="Hegedusova E."/>
            <person name="Saus E."/>
            <person name="Pryszcz L.P."/>
            <person name="Cillingova A."/>
            <person name="Nosek J."/>
            <person name="Gabaldon T."/>
        </authorList>
    </citation>
    <scope>NUCLEOTIDE SEQUENCE [LARGE SCALE GENOMIC DNA]</scope>
    <source>
        <strain evidence="2 3">CBS 10753</strain>
    </source>
</reference>
<evidence type="ECO:0000313" key="2">
    <source>
        <dbReference type="EMBL" id="KAG7660440.1"/>
    </source>
</evidence>
<feature type="compositionally biased region" description="Polar residues" evidence="1">
    <location>
        <begin position="100"/>
        <end position="114"/>
    </location>
</feature>
<dbReference type="RefSeq" id="XP_049260674.1">
    <property type="nucleotide sequence ID" value="XM_049410182.1"/>
</dbReference>
<evidence type="ECO:0000313" key="3">
    <source>
        <dbReference type="Proteomes" id="UP000694255"/>
    </source>
</evidence>
<protein>
    <submittedName>
        <fullName evidence="2">Uncharacterized protein</fullName>
    </submittedName>
</protein>
<dbReference type="EMBL" id="JAGSYN010000304">
    <property type="protein sequence ID" value="KAG7660440.1"/>
    <property type="molecule type" value="Genomic_DNA"/>
</dbReference>
<name>A0A8J5US66_9ASCO</name>
<dbReference type="Proteomes" id="UP000694255">
    <property type="component" value="Unassembled WGS sequence"/>
</dbReference>
<feature type="region of interest" description="Disordered" evidence="1">
    <location>
        <begin position="81"/>
        <end position="130"/>
    </location>
</feature>
<evidence type="ECO:0000256" key="1">
    <source>
        <dbReference type="SAM" id="MobiDB-lite"/>
    </source>
</evidence>
<comment type="caution">
    <text evidence="2">The sequence shown here is derived from an EMBL/GenBank/DDBJ whole genome shotgun (WGS) entry which is preliminary data.</text>
</comment>
<organism evidence="2 3">
    <name type="scientific">[Candida] subhashii</name>
    <dbReference type="NCBI Taxonomy" id="561895"/>
    <lineage>
        <taxon>Eukaryota</taxon>
        <taxon>Fungi</taxon>
        <taxon>Dikarya</taxon>
        <taxon>Ascomycota</taxon>
        <taxon>Saccharomycotina</taxon>
        <taxon>Pichiomycetes</taxon>
        <taxon>Debaryomycetaceae</taxon>
        <taxon>Spathaspora</taxon>
    </lineage>
</organism>
<keyword evidence="3" id="KW-1185">Reference proteome</keyword>
<gene>
    <name evidence="2" type="ORF">J8A68_006050</name>
</gene>
<dbReference type="GeneID" id="73472849"/>
<sequence>MWLSKDSDGEALSKRAYYYYDTDSYFKLYAWLALYKKLQKKKLLQQQLEMQQDGPVAPIMATQGPTDGQYYPYTQPNSTAYPDGYLPPQAPPGYIPPEVPSSSVNMGNSPNSGDYFSPPPGPPPGTNTNPSIFDLRVMQGPITFLWDMDLLCLFASQKVRDLQPSQNTNMNTKTKISNHNSNYISAKMGRNGYPMIPLSTSQAARRKLNMSERAYILGALRNGATFTQLGNDLNVHRVTANRIGTKIQDTHSIDIAHRSGRPKSARKQGVEKLRVSLPEVCPKVKYKKLDASSGFKDNTGK</sequence>
<feature type="compositionally biased region" description="Pro residues" evidence="1">
    <location>
        <begin position="88"/>
        <end position="99"/>
    </location>
</feature>
<accession>A0A8J5US66</accession>